<dbReference type="AlphaFoldDB" id="A0A2T2P554"/>
<reference evidence="1 2" key="1">
    <citation type="journal article" date="2018" name="Front. Microbiol.">
        <title>Genome-Wide Analysis of Corynespora cassiicola Leaf Fall Disease Putative Effectors.</title>
        <authorList>
            <person name="Lopez D."/>
            <person name="Ribeiro S."/>
            <person name="Label P."/>
            <person name="Fumanal B."/>
            <person name="Venisse J.S."/>
            <person name="Kohler A."/>
            <person name="de Oliveira R.R."/>
            <person name="Labutti K."/>
            <person name="Lipzen A."/>
            <person name="Lail K."/>
            <person name="Bauer D."/>
            <person name="Ohm R.A."/>
            <person name="Barry K.W."/>
            <person name="Spatafora J."/>
            <person name="Grigoriev I.V."/>
            <person name="Martin F.M."/>
            <person name="Pujade-Renaud V."/>
        </authorList>
    </citation>
    <scope>NUCLEOTIDE SEQUENCE [LARGE SCALE GENOMIC DNA]</scope>
    <source>
        <strain evidence="1 2">Philippines</strain>
    </source>
</reference>
<evidence type="ECO:0000313" key="1">
    <source>
        <dbReference type="EMBL" id="PSN72815.1"/>
    </source>
</evidence>
<organism evidence="1 2">
    <name type="scientific">Corynespora cassiicola Philippines</name>
    <dbReference type="NCBI Taxonomy" id="1448308"/>
    <lineage>
        <taxon>Eukaryota</taxon>
        <taxon>Fungi</taxon>
        <taxon>Dikarya</taxon>
        <taxon>Ascomycota</taxon>
        <taxon>Pezizomycotina</taxon>
        <taxon>Dothideomycetes</taxon>
        <taxon>Pleosporomycetidae</taxon>
        <taxon>Pleosporales</taxon>
        <taxon>Corynesporascaceae</taxon>
        <taxon>Corynespora</taxon>
    </lineage>
</organism>
<dbReference type="EMBL" id="KZ678129">
    <property type="protein sequence ID" value="PSN72815.1"/>
    <property type="molecule type" value="Genomic_DNA"/>
</dbReference>
<gene>
    <name evidence="1" type="ORF">BS50DRAFT_169234</name>
</gene>
<name>A0A2T2P554_CORCC</name>
<protein>
    <submittedName>
        <fullName evidence="1">Uncharacterized protein</fullName>
    </submittedName>
</protein>
<keyword evidence="2" id="KW-1185">Reference proteome</keyword>
<dbReference type="Proteomes" id="UP000240883">
    <property type="component" value="Unassembled WGS sequence"/>
</dbReference>
<evidence type="ECO:0000313" key="2">
    <source>
        <dbReference type="Proteomes" id="UP000240883"/>
    </source>
</evidence>
<proteinExistence type="predicted"/>
<sequence length="168" mass="17783">MGPGLTVTGAETAFLVPSPLTTAPPHGEHFARPTTSSPTLVHSGKSFLVTLSSLVDGFDSHPARVAQPELRILISYSFMLLFGLDSAPSCTPSLSCSAAGNRFMHFRKSIYLQLSSHGDAQTSERSPGFQAEPSSASFRRISSCGHPSYKWTHAGDPFGKAGGCCPVQ</sequence>
<accession>A0A2T2P554</accession>